<evidence type="ECO:0000313" key="1">
    <source>
        <dbReference type="EMBL" id="OGC33446.1"/>
    </source>
</evidence>
<gene>
    <name evidence="1" type="ORF">A2462_06750</name>
</gene>
<proteinExistence type="predicted"/>
<dbReference type="Gene3D" id="3.10.20.30">
    <property type="match status" value="1"/>
</dbReference>
<protein>
    <submittedName>
        <fullName evidence="1">Thiamine biosynthesis protein ThiS</fullName>
    </submittedName>
</protein>
<name>A0A1F4TL76_UNCSA</name>
<dbReference type="InterPro" id="IPR016155">
    <property type="entry name" value="Mopterin_synth/thiamin_S_b"/>
</dbReference>
<evidence type="ECO:0000313" key="2">
    <source>
        <dbReference type="Proteomes" id="UP000177309"/>
    </source>
</evidence>
<dbReference type="SUPFAM" id="SSF54285">
    <property type="entry name" value="MoaD/ThiS"/>
    <property type="match status" value="1"/>
</dbReference>
<dbReference type="EMBL" id="MEUI01000035">
    <property type="protein sequence ID" value="OGC33446.1"/>
    <property type="molecule type" value="Genomic_DNA"/>
</dbReference>
<dbReference type="InterPro" id="IPR003749">
    <property type="entry name" value="ThiS/MoaD-like"/>
</dbReference>
<dbReference type="CDD" id="cd00565">
    <property type="entry name" value="Ubl_ThiS"/>
    <property type="match status" value="1"/>
</dbReference>
<dbReference type="NCBIfam" id="TIGR01683">
    <property type="entry name" value="thiS"/>
    <property type="match status" value="1"/>
</dbReference>
<dbReference type="Proteomes" id="UP000177309">
    <property type="component" value="Unassembled WGS sequence"/>
</dbReference>
<sequence>MKIKVNGEEWQVEPETNIANLLSRKNLSPHICAVEVNRQIIAKEQYVALVLQAGDEVEIIRFMAGG</sequence>
<dbReference type="PANTHER" id="PTHR34472">
    <property type="entry name" value="SULFUR CARRIER PROTEIN THIS"/>
    <property type="match status" value="1"/>
</dbReference>
<dbReference type="AlphaFoldDB" id="A0A1F4TL76"/>
<accession>A0A1F4TL76</accession>
<dbReference type="InterPro" id="IPR010035">
    <property type="entry name" value="Thi_S"/>
</dbReference>
<dbReference type="InterPro" id="IPR012675">
    <property type="entry name" value="Beta-grasp_dom_sf"/>
</dbReference>
<reference evidence="1 2" key="1">
    <citation type="journal article" date="2016" name="Nat. Commun.">
        <title>Thousands of microbial genomes shed light on interconnected biogeochemical processes in an aquifer system.</title>
        <authorList>
            <person name="Anantharaman K."/>
            <person name="Brown C.T."/>
            <person name="Hug L.A."/>
            <person name="Sharon I."/>
            <person name="Castelle C.J."/>
            <person name="Probst A.J."/>
            <person name="Thomas B.C."/>
            <person name="Singh A."/>
            <person name="Wilkins M.J."/>
            <person name="Karaoz U."/>
            <person name="Brodie E.L."/>
            <person name="Williams K.H."/>
            <person name="Hubbard S.S."/>
            <person name="Banfield J.F."/>
        </authorList>
    </citation>
    <scope>NUCLEOTIDE SEQUENCE [LARGE SCALE GENOMIC DNA]</scope>
</reference>
<dbReference type="PANTHER" id="PTHR34472:SF1">
    <property type="entry name" value="SULFUR CARRIER PROTEIN THIS"/>
    <property type="match status" value="1"/>
</dbReference>
<comment type="caution">
    <text evidence="1">The sequence shown here is derived from an EMBL/GenBank/DDBJ whole genome shotgun (WGS) entry which is preliminary data.</text>
</comment>
<dbReference type="Pfam" id="PF02597">
    <property type="entry name" value="ThiS"/>
    <property type="match status" value="1"/>
</dbReference>
<organism evidence="1 2">
    <name type="scientific">candidate division WOR-1 bacterium RIFOXYC2_FULL_41_25</name>
    <dbReference type="NCBI Taxonomy" id="1802586"/>
    <lineage>
        <taxon>Bacteria</taxon>
        <taxon>Bacillati</taxon>
        <taxon>Saganbacteria</taxon>
    </lineage>
</organism>